<evidence type="ECO:0000256" key="1">
    <source>
        <dbReference type="SAM" id="SignalP"/>
    </source>
</evidence>
<reference evidence="2" key="1">
    <citation type="journal article" date="2023" name="Mol. Phylogenet. Evol.">
        <title>Genome-scale phylogeny and comparative genomics of the fungal order Sordariales.</title>
        <authorList>
            <person name="Hensen N."/>
            <person name="Bonometti L."/>
            <person name="Westerberg I."/>
            <person name="Brannstrom I.O."/>
            <person name="Guillou S."/>
            <person name="Cros-Aarteil S."/>
            <person name="Calhoun S."/>
            <person name="Haridas S."/>
            <person name="Kuo A."/>
            <person name="Mondo S."/>
            <person name="Pangilinan J."/>
            <person name="Riley R."/>
            <person name="LaButti K."/>
            <person name="Andreopoulos B."/>
            <person name="Lipzen A."/>
            <person name="Chen C."/>
            <person name="Yan M."/>
            <person name="Daum C."/>
            <person name="Ng V."/>
            <person name="Clum A."/>
            <person name="Steindorff A."/>
            <person name="Ohm R.A."/>
            <person name="Martin F."/>
            <person name="Silar P."/>
            <person name="Natvig D.O."/>
            <person name="Lalanne C."/>
            <person name="Gautier V."/>
            <person name="Ament-Velasquez S.L."/>
            <person name="Kruys A."/>
            <person name="Hutchinson M.I."/>
            <person name="Powell A.J."/>
            <person name="Barry K."/>
            <person name="Miller A.N."/>
            <person name="Grigoriev I.V."/>
            <person name="Debuchy R."/>
            <person name="Gladieux P."/>
            <person name="Hiltunen Thoren M."/>
            <person name="Johannesson H."/>
        </authorList>
    </citation>
    <scope>NUCLEOTIDE SEQUENCE</scope>
    <source>
        <strain evidence="2">CBS 232.78</strain>
    </source>
</reference>
<reference evidence="2" key="2">
    <citation type="submission" date="2023-06" db="EMBL/GenBank/DDBJ databases">
        <authorList>
            <consortium name="Lawrence Berkeley National Laboratory"/>
            <person name="Haridas S."/>
            <person name="Hensen N."/>
            <person name="Bonometti L."/>
            <person name="Westerberg I."/>
            <person name="Brannstrom I.O."/>
            <person name="Guillou S."/>
            <person name="Cros-Aarteil S."/>
            <person name="Calhoun S."/>
            <person name="Kuo A."/>
            <person name="Mondo S."/>
            <person name="Pangilinan J."/>
            <person name="Riley R."/>
            <person name="LaButti K."/>
            <person name="Andreopoulos B."/>
            <person name="Lipzen A."/>
            <person name="Chen C."/>
            <person name="Yanf M."/>
            <person name="Daum C."/>
            <person name="Ng V."/>
            <person name="Clum A."/>
            <person name="Steindorff A."/>
            <person name="Ohm R."/>
            <person name="Martin F."/>
            <person name="Silar P."/>
            <person name="Natvig D."/>
            <person name="Lalanne C."/>
            <person name="Gautier V."/>
            <person name="Ament-velasquez S.L."/>
            <person name="Kruys A."/>
            <person name="Hutchinson M.I."/>
            <person name="Powell A.J."/>
            <person name="Barry K."/>
            <person name="Miller A.N."/>
            <person name="Grigoriev I.V."/>
            <person name="Debuchy R."/>
            <person name="Gladieux P."/>
            <person name="Thoren M.H."/>
            <person name="Johannesson H."/>
        </authorList>
    </citation>
    <scope>NUCLEOTIDE SEQUENCE</scope>
    <source>
        <strain evidence="2">CBS 232.78</strain>
    </source>
</reference>
<dbReference type="Proteomes" id="UP001285441">
    <property type="component" value="Unassembled WGS sequence"/>
</dbReference>
<keyword evidence="1" id="KW-0732">Signal</keyword>
<gene>
    <name evidence="2" type="ORF">B0H63DRAFT_447672</name>
</gene>
<sequence length="174" mass="18580">MHVLDISLLLALTQAAVSLVVPPATGEALSPRALELTKRAVDGVYLSNCATRQVTGSITDSSEMDFYNNAKSGSQFLLTVVIAQQKNLQDPDDIASFGNSGFVTWEGTEFAGFFSSGAEFTSAINPGAENLPTGAVAGSGINSFGAEFTCFKDNGRELYTEQQQCFSVYFCFQN</sequence>
<dbReference type="EMBL" id="JAULSW010000003">
    <property type="protein sequence ID" value="KAK3386764.1"/>
    <property type="molecule type" value="Genomic_DNA"/>
</dbReference>
<dbReference type="AlphaFoldDB" id="A0AAE0NSA4"/>
<accession>A0AAE0NSA4</accession>
<keyword evidence="3" id="KW-1185">Reference proteome</keyword>
<proteinExistence type="predicted"/>
<evidence type="ECO:0000313" key="2">
    <source>
        <dbReference type="EMBL" id="KAK3386764.1"/>
    </source>
</evidence>
<protein>
    <submittedName>
        <fullName evidence="2">Uncharacterized protein</fullName>
    </submittedName>
</protein>
<feature type="signal peptide" evidence="1">
    <location>
        <begin position="1"/>
        <end position="18"/>
    </location>
</feature>
<comment type="caution">
    <text evidence="2">The sequence shown here is derived from an EMBL/GenBank/DDBJ whole genome shotgun (WGS) entry which is preliminary data.</text>
</comment>
<name>A0AAE0NSA4_9PEZI</name>
<organism evidence="2 3">
    <name type="scientific">Podospora didyma</name>
    <dbReference type="NCBI Taxonomy" id="330526"/>
    <lineage>
        <taxon>Eukaryota</taxon>
        <taxon>Fungi</taxon>
        <taxon>Dikarya</taxon>
        <taxon>Ascomycota</taxon>
        <taxon>Pezizomycotina</taxon>
        <taxon>Sordariomycetes</taxon>
        <taxon>Sordariomycetidae</taxon>
        <taxon>Sordariales</taxon>
        <taxon>Podosporaceae</taxon>
        <taxon>Podospora</taxon>
    </lineage>
</organism>
<feature type="chain" id="PRO_5042124416" evidence="1">
    <location>
        <begin position="19"/>
        <end position="174"/>
    </location>
</feature>
<evidence type="ECO:0000313" key="3">
    <source>
        <dbReference type="Proteomes" id="UP001285441"/>
    </source>
</evidence>